<proteinExistence type="inferred from homology"/>
<evidence type="ECO:0000256" key="6">
    <source>
        <dbReference type="ARBA" id="ARBA00022684"/>
    </source>
</evidence>
<evidence type="ECO:0000256" key="2">
    <source>
        <dbReference type="ARBA" id="ARBA00004965"/>
    </source>
</evidence>
<keyword evidence="7" id="KW-0479">Metal-binding</keyword>
<evidence type="ECO:0000256" key="4">
    <source>
        <dbReference type="ARBA" id="ARBA00012214"/>
    </source>
</evidence>
<evidence type="ECO:0000256" key="7">
    <source>
        <dbReference type="ARBA" id="ARBA00022723"/>
    </source>
</evidence>
<dbReference type="PANTHER" id="PTHR11130">
    <property type="entry name" value="GLUTATHIONE SYNTHETASE"/>
    <property type="match status" value="1"/>
</dbReference>
<dbReference type="Pfam" id="PF03199">
    <property type="entry name" value="GSH_synthase"/>
    <property type="match status" value="1"/>
</dbReference>
<comment type="similarity">
    <text evidence="3">Belongs to the eukaryotic GSH synthase family.</text>
</comment>
<evidence type="ECO:0000256" key="10">
    <source>
        <dbReference type="ARBA" id="ARBA00022842"/>
    </source>
</evidence>
<dbReference type="FunFam" id="3.30.1490.80:FF:000010">
    <property type="entry name" value="Glutathione synthetase"/>
    <property type="match status" value="1"/>
</dbReference>
<dbReference type="InterPro" id="IPR005615">
    <property type="entry name" value="Glutathione_synthase"/>
</dbReference>
<dbReference type="AlphaFoldDB" id="A0AAN9QHM8"/>
<dbReference type="Proteomes" id="UP001367508">
    <property type="component" value="Unassembled WGS sequence"/>
</dbReference>
<evidence type="ECO:0000259" key="11">
    <source>
        <dbReference type="Pfam" id="PF03199"/>
    </source>
</evidence>
<dbReference type="Gene3D" id="1.10.1080.10">
    <property type="entry name" value="Glutathione Synthetase, Chain A, domain 3"/>
    <property type="match status" value="1"/>
</dbReference>
<evidence type="ECO:0000313" key="13">
    <source>
        <dbReference type="Proteomes" id="UP001367508"/>
    </source>
</evidence>
<dbReference type="SUPFAM" id="SSF56059">
    <property type="entry name" value="Glutathione synthetase ATP-binding domain-like"/>
    <property type="match status" value="1"/>
</dbReference>
<evidence type="ECO:0000256" key="3">
    <source>
        <dbReference type="ARBA" id="ARBA00010385"/>
    </source>
</evidence>
<dbReference type="Gene3D" id="3.30.470.20">
    <property type="entry name" value="ATP-grasp fold, B domain"/>
    <property type="match status" value="1"/>
</dbReference>
<dbReference type="SUPFAM" id="SSF52440">
    <property type="entry name" value="PreATP-grasp domain"/>
    <property type="match status" value="1"/>
</dbReference>
<dbReference type="FunFam" id="1.10.1080.10:FF:000005">
    <property type="entry name" value="Glutathione synthetase"/>
    <property type="match status" value="1"/>
</dbReference>
<protein>
    <recommendedName>
        <fullName evidence="4">glutathione synthase</fullName>
        <ecNumber evidence="4">6.3.2.3</ecNumber>
    </recommendedName>
</protein>
<dbReference type="GO" id="GO:0004363">
    <property type="term" value="F:glutathione synthase activity"/>
    <property type="evidence" value="ECO:0007669"/>
    <property type="project" value="UniProtKB-EC"/>
</dbReference>
<accession>A0AAN9QHM8</accession>
<evidence type="ECO:0000256" key="8">
    <source>
        <dbReference type="ARBA" id="ARBA00022741"/>
    </source>
</evidence>
<dbReference type="GO" id="GO:0046872">
    <property type="term" value="F:metal ion binding"/>
    <property type="evidence" value="ECO:0007669"/>
    <property type="project" value="UniProtKB-KW"/>
</dbReference>
<evidence type="ECO:0000256" key="5">
    <source>
        <dbReference type="ARBA" id="ARBA00022598"/>
    </source>
</evidence>
<keyword evidence="8" id="KW-0547">Nucleotide-binding</keyword>
<keyword evidence="13" id="KW-1185">Reference proteome</keyword>
<dbReference type="Gene3D" id="3.40.50.1760">
    <property type="entry name" value="Glutathione synthase, substrate-binding domain superfamily, eukaryotic"/>
    <property type="match status" value="1"/>
</dbReference>
<dbReference type="InterPro" id="IPR004887">
    <property type="entry name" value="GSH_synth_subst-bd"/>
</dbReference>
<gene>
    <name evidence="12" type="ORF">VNO77_18407</name>
</gene>
<dbReference type="InterPro" id="IPR014049">
    <property type="entry name" value="Glutathione_synthase_N_euk"/>
</dbReference>
<dbReference type="InterPro" id="IPR014042">
    <property type="entry name" value="Glutathione_synthase_a-hlx"/>
</dbReference>
<dbReference type="GO" id="GO:0005829">
    <property type="term" value="C:cytosol"/>
    <property type="evidence" value="ECO:0007669"/>
    <property type="project" value="TreeGrafter"/>
</dbReference>
<dbReference type="Pfam" id="PF03917">
    <property type="entry name" value="GSH_synth_ATP"/>
    <property type="match status" value="1"/>
</dbReference>
<keyword evidence="5" id="KW-0436">Ligase</keyword>
<keyword evidence="10" id="KW-0460">Magnesium</keyword>
<reference evidence="12 13" key="1">
    <citation type="submission" date="2024-01" db="EMBL/GenBank/DDBJ databases">
        <title>The genomes of 5 underutilized Papilionoideae crops provide insights into root nodulation and disease resistanc.</title>
        <authorList>
            <person name="Jiang F."/>
        </authorList>
    </citation>
    <scope>NUCLEOTIDE SEQUENCE [LARGE SCALE GENOMIC DNA]</scope>
    <source>
        <strain evidence="12">LVBAO_FW01</strain>
        <tissue evidence="12">Leaves</tissue>
    </source>
</reference>
<feature type="domain" description="Glutathione synthase substrate-binding" evidence="11">
    <location>
        <begin position="278"/>
        <end position="305"/>
    </location>
</feature>
<dbReference type="InterPro" id="IPR016185">
    <property type="entry name" value="PreATP-grasp_dom_sf"/>
</dbReference>
<dbReference type="Gene3D" id="3.30.1490.80">
    <property type="match status" value="1"/>
</dbReference>
<comment type="pathway">
    <text evidence="2">Sulfur metabolism; glutathione biosynthesis; glutathione from L-cysteine and L-glutamate: step 2/2.</text>
</comment>
<sequence>MGAGVRCFACYRPNRLSTTYNFSFPSFSAFRHRSLTFCCFSSNSSFSKLTMSQRESHTLTPLNNVEELHVNGSPLFHYHRFDQQLLHNIACDSLVWSSLHGLLVGDKSLQRSGTVPGVGLVHAPIALLPSPFPQNEWTQACDLAPIFNELVDRVSLDGTFLQESLSRTKKADEFTSRLLDIHSKMLQINKKEEIRLGLHRSDYMLDEKTKSLLQIELNTISSSFAGLSSLVTELHRYILSHHGKLLGLDSERIPANNAANQFAEALAKAWSEYNNPRAVIMFVVQAEERNMYDQHLISAILRERYPFLNTYY</sequence>
<dbReference type="GO" id="GO:0043295">
    <property type="term" value="F:glutathione binding"/>
    <property type="evidence" value="ECO:0007669"/>
    <property type="project" value="TreeGrafter"/>
</dbReference>
<comment type="cofactor">
    <cofactor evidence="1">
        <name>Mg(2+)</name>
        <dbReference type="ChEBI" id="CHEBI:18420"/>
    </cofactor>
</comment>
<dbReference type="GO" id="GO:0005524">
    <property type="term" value="F:ATP binding"/>
    <property type="evidence" value="ECO:0007669"/>
    <property type="project" value="UniProtKB-KW"/>
</dbReference>
<dbReference type="PANTHER" id="PTHR11130:SF0">
    <property type="entry name" value="GLUTATHIONE SYNTHETASE"/>
    <property type="match status" value="1"/>
</dbReference>
<comment type="caution">
    <text evidence="12">The sequence shown here is derived from an EMBL/GenBank/DDBJ whole genome shotgun (WGS) entry which is preliminary data.</text>
</comment>
<evidence type="ECO:0000313" key="12">
    <source>
        <dbReference type="EMBL" id="KAK7337820.1"/>
    </source>
</evidence>
<evidence type="ECO:0000256" key="1">
    <source>
        <dbReference type="ARBA" id="ARBA00001946"/>
    </source>
</evidence>
<keyword evidence="9" id="KW-0067">ATP-binding</keyword>
<keyword evidence="6" id="KW-0317">Glutathione biosynthesis</keyword>
<dbReference type="EMBL" id="JAYMYQ010000004">
    <property type="protein sequence ID" value="KAK7337820.1"/>
    <property type="molecule type" value="Genomic_DNA"/>
</dbReference>
<evidence type="ECO:0000256" key="9">
    <source>
        <dbReference type="ARBA" id="ARBA00022840"/>
    </source>
</evidence>
<dbReference type="EC" id="6.3.2.3" evidence="4"/>
<name>A0AAN9QHM8_CANGL</name>
<dbReference type="InterPro" id="IPR037013">
    <property type="entry name" value="GSH-S_sub-bd_sf"/>
</dbReference>
<organism evidence="12 13">
    <name type="scientific">Canavalia gladiata</name>
    <name type="common">Sword bean</name>
    <name type="synonym">Dolichos gladiatus</name>
    <dbReference type="NCBI Taxonomy" id="3824"/>
    <lineage>
        <taxon>Eukaryota</taxon>
        <taxon>Viridiplantae</taxon>
        <taxon>Streptophyta</taxon>
        <taxon>Embryophyta</taxon>
        <taxon>Tracheophyta</taxon>
        <taxon>Spermatophyta</taxon>
        <taxon>Magnoliopsida</taxon>
        <taxon>eudicotyledons</taxon>
        <taxon>Gunneridae</taxon>
        <taxon>Pentapetalae</taxon>
        <taxon>rosids</taxon>
        <taxon>fabids</taxon>
        <taxon>Fabales</taxon>
        <taxon>Fabaceae</taxon>
        <taxon>Papilionoideae</taxon>
        <taxon>50 kb inversion clade</taxon>
        <taxon>NPAAA clade</taxon>
        <taxon>indigoferoid/millettioid clade</taxon>
        <taxon>Phaseoleae</taxon>
        <taxon>Canavalia</taxon>
    </lineage>
</organism>